<dbReference type="InterPro" id="IPR039356">
    <property type="entry name" value="YfbR/HDDC2"/>
</dbReference>
<dbReference type="SUPFAM" id="SSF109604">
    <property type="entry name" value="HD-domain/PDEase-like"/>
    <property type="match status" value="1"/>
</dbReference>
<dbReference type="eggNOG" id="KOG3197">
    <property type="taxonomic scope" value="Eukaryota"/>
</dbReference>
<dbReference type="FunCoup" id="S8FRX5">
    <property type="interactions" value="156"/>
</dbReference>
<comment type="cofactor">
    <cofactor evidence="2">
        <name>Mn(2+)</name>
        <dbReference type="ChEBI" id="CHEBI:29035"/>
    </cofactor>
</comment>
<evidence type="ECO:0000313" key="14">
    <source>
        <dbReference type="EMBL" id="EPT01000.1"/>
    </source>
</evidence>
<gene>
    <name evidence="14" type="ORF">FOMPIDRAFT_1162403</name>
</gene>
<dbReference type="GO" id="GO:0002953">
    <property type="term" value="F:5'-deoxynucleotidase activity"/>
    <property type="evidence" value="ECO:0007669"/>
    <property type="project" value="UniProtKB-EC"/>
</dbReference>
<dbReference type="Proteomes" id="UP000015241">
    <property type="component" value="Unassembled WGS sequence"/>
</dbReference>
<keyword evidence="15" id="KW-1185">Reference proteome</keyword>
<dbReference type="Gene3D" id="1.10.3210.10">
    <property type="entry name" value="Hypothetical protein af1432"/>
    <property type="match status" value="1"/>
</dbReference>
<evidence type="ECO:0000256" key="1">
    <source>
        <dbReference type="ARBA" id="ARBA00001638"/>
    </source>
</evidence>
<evidence type="ECO:0000256" key="2">
    <source>
        <dbReference type="ARBA" id="ARBA00001936"/>
    </source>
</evidence>
<keyword evidence="12" id="KW-0170">Cobalt</keyword>
<dbReference type="FunFam" id="1.10.3210.10:FF:000011">
    <property type="entry name" value="HD domain-containing protein 2"/>
    <property type="match status" value="1"/>
</dbReference>
<comment type="cofactor">
    <cofactor evidence="4">
        <name>Mg(2+)</name>
        <dbReference type="ChEBI" id="CHEBI:18420"/>
    </cofactor>
</comment>
<dbReference type="AlphaFoldDB" id="S8FRX5"/>
<evidence type="ECO:0000256" key="5">
    <source>
        <dbReference type="ARBA" id="ARBA00004074"/>
    </source>
</evidence>
<dbReference type="EMBL" id="KE504145">
    <property type="protein sequence ID" value="EPT01000.1"/>
    <property type="molecule type" value="Genomic_DNA"/>
</dbReference>
<name>S8FRX5_FOMSC</name>
<dbReference type="InterPro" id="IPR006674">
    <property type="entry name" value="HD_domain"/>
</dbReference>
<dbReference type="InterPro" id="IPR003607">
    <property type="entry name" value="HD/PDEase_dom"/>
</dbReference>
<keyword evidence="9" id="KW-0479">Metal-binding</keyword>
<evidence type="ECO:0000256" key="8">
    <source>
        <dbReference type="ARBA" id="ARBA00012964"/>
    </source>
</evidence>
<evidence type="ECO:0000256" key="3">
    <source>
        <dbReference type="ARBA" id="ARBA00001941"/>
    </source>
</evidence>
<dbReference type="PANTHER" id="PTHR11845:SF13">
    <property type="entry name" value="5'-DEOXYNUCLEOTIDASE HDDC2"/>
    <property type="match status" value="1"/>
</dbReference>
<feature type="domain" description="HD/PDEase" evidence="13">
    <location>
        <begin position="56"/>
        <end position="173"/>
    </location>
</feature>
<dbReference type="STRING" id="743788.S8FRX5"/>
<comment type="catalytic activity">
    <reaction evidence="1">
        <text>a 2'-deoxyribonucleoside 5'-phosphate + H2O = a 2'-deoxyribonucleoside + phosphate</text>
        <dbReference type="Rhea" id="RHEA:36167"/>
        <dbReference type="ChEBI" id="CHEBI:15377"/>
        <dbReference type="ChEBI" id="CHEBI:18274"/>
        <dbReference type="ChEBI" id="CHEBI:43474"/>
        <dbReference type="ChEBI" id="CHEBI:65317"/>
        <dbReference type="EC" id="3.1.3.89"/>
    </reaction>
</comment>
<evidence type="ECO:0000256" key="4">
    <source>
        <dbReference type="ARBA" id="ARBA00001946"/>
    </source>
</evidence>
<comment type="cofactor">
    <cofactor evidence="3">
        <name>Co(2+)</name>
        <dbReference type="ChEBI" id="CHEBI:48828"/>
    </cofactor>
</comment>
<comment type="similarity">
    <text evidence="6">Belongs to the HDDC2 family.</text>
</comment>
<evidence type="ECO:0000259" key="13">
    <source>
        <dbReference type="SMART" id="SM00471"/>
    </source>
</evidence>
<dbReference type="InParanoid" id="S8FRX5"/>
<evidence type="ECO:0000256" key="11">
    <source>
        <dbReference type="ARBA" id="ARBA00022842"/>
    </source>
</evidence>
<sequence>MEASASPDRSVNSKRIFPPLYRSTGDVALDRLAFFHILERLKTQKRTGWVDNNVPSPESISDHMYRMAMLAMCTSDANLDISKCVMMCLVHDLAEAQVGDIAPREGIPKAEKRRLEEEAMQNFVYEMLHDSPAAQRIMSLWKEYEEQQTEEARFVKDLDRFEMASQASEYERNHSMSTLQPFFDSSIPFIRHPEVKQWGADLVAERHRTCDDHETAHSKAKQQRSETSV</sequence>
<dbReference type="EC" id="3.1.3.89" evidence="8"/>
<dbReference type="GO" id="GO:0046872">
    <property type="term" value="F:metal ion binding"/>
    <property type="evidence" value="ECO:0007669"/>
    <property type="project" value="UniProtKB-KW"/>
</dbReference>
<accession>S8FRX5</accession>
<proteinExistence type="inferred from homology"/>
<dbReference type="PANTHER" id="PTHR11845">
    <property type="entry name" value="5'-DEOXYNUCLEOTIDASE HDDC2"/>
    <property type="match status" value="1"/>
</dbReference>
<comment type="function">
    <text evidence="5">Catalyzes the dephosphorylation of the nucleoside 5'-monophosphates deoxyadenosine monophosphate (dAMP), deoxycytidine monophosphate (dCMP), deoxyguanosine monophosphate (dGMP) and deoxythymidine monophosphate (dTMP).</text>
</comment>
<keyword evidence="10" id="KW-0378">Hydrolase</keyword>
<evidence type="ECO:0000256" key="9">
    <source>
        <dbReference type="ARBA" id="ARBA00022723"/>
    </source>
</evidence>
<evidence type="ECO:0000256" key="12">
    <source>
        <dbReference type="ARBA" id="ARBA00023285"/>
    </source>
</evidence>
<dbReference type="HOGENOM" id="CLU_039453_2_1_1"/>
<dbReference type="OrthoDB" id="10254258at2759"/>
<evidence type="ECO:0000313" key="15">
    <source>
        <dbReference type="Proteomes" id="UP000015241"/>
    </source>
</evidence>
<evidence type="ECO:0000256" key="7">
    <source>
        <dbReference type="ARBA" id="ARBA00011738"/>
    </source>
</evidence>
<evidence type="ECO:0000256" key="6">
    <source>
        <dbReference type="ARBA" id="ARBA00009999"/>
    </source>
</evidence>
<comment type="subunit">
    <text evidence="7">Homodimer.</text>
</comment>
<reference evidence="14 15" key="1">
    <citation type="journal article" date="2012" name="Science">
        <title>The Paleozoic origin of enzymatic lignin decomposition reconstructed from 31 fungal genomes.</title>
        <authorList>
            <person name="Floudas D."/>
            <person name="Binder M."/>
            <person name="Riley R."/>
            <person name="Barry K."/>
            <person name="Blanchette R.A."/>
            <person name="Henrissat B."/>
            <person name="Martinez A.T."/>
            <person name="Otillar R."/>
            <person name="Spatafora J.W."/>
            <person name="Yadav J.S."/>
            <person name="Aerts A."/>
            <person name="Benoit I."/>
            <person name="Boyd A."/>
            <person name="Carlson A."/>
            <person name="Copeland A."/>
            <person name="Coutinho P.M."/>
            <person name="de Vries R.P."/>
            <person name="Ferreira P."/>
            <person name="Findley K."/>
            <person name="Foster B."/>
            <person name="Gaskell J."/>
            <person name="Glotzer D."/>
            <person name="Gorecki P."/>
            <person name="Heitman J."/>
            <person name="Hesse C."/>
            <person name="Hori C."/>
            <person name="Igarashi K."/>
            <person name="Jurgens J.A."/>
            <person name="Kallen N."/>
            <person name="Kersten P."/>
            <person name="Kohler A."/>
            <person name="Kuees U."/>
            <person name="Kumar T.K.A."/>
            <person name="Kuo A."/>
            <person name="LaButti K."/>
            <person name="Larrondo L.F."/>
            <person name="Lindquist E."/>
            <person name="Ling A."/>
            <person name="Lombard V."/>
            <person name="Lucas S."/>
            <person name="Lundell T."/>
            <person name="Martin R."/>
            <person name="McLaughlin D.J."/>
            <person name="Morgenstern I."/>
            <person name="Morin E."/>
            <person name="Murat C."/>
            <person name="Nagy L.G."/>
            <person name="Nolan M."/>
            <person name="Ohm R.A."/>
            <person name="Patyshakuliyeva A."/>
            <person name="Rokas A."/>
            <person name="Ruiz-Duenas F.J."/>
            <person name="Sabat G."/>
            <person name="Salamov A."/>
            <person name="Samejima M."/>
            <person name="Schmutz J."/>
            <person name="Slot J.C."/>
            <person name="St John F."/>
            <person name="Stenlid J."/>
            <person name="Sun H."/>
            <person name="Sun S."/>
            <person name="Syed K."/>
            <person name="Tsang A."/>
            <person name="Wiebenga A."/>
            <person name="Young D."/>
            <person name="Pisabarro A."/>
            <person name="Eastwood D.C."/>
            <person name="Martin F."/>
            <person name="Cullen D."/>
            <person name="Grigoriev I.V."/>
            <person name="Hibbett D.S."/>
        </authorList>
    </citation>
    <scope>NUCLEOTIDE SEQUENCE</scope>
    <source>
        <strain evidence="15">FP-58527</strain>
    </source>
</reference>
<organism evidence="14 15">
    <name type="scientific">Fomitopsis schrenkii</name>
    <name type="common">Brown rot fungus</name>
    <dbReference type="NCBI Taxonomy" id="2126942"/>
    <lineage>
        <taxon>Eukaryota</taxon>
        <taxon>Fungi</taxon>
        <taxon>Dikarya</taxon>
        <taxon>Basidiomycota</taxon>
        <taxon>Agaricomycotina</taxon>
        <taxon>Agaricomycetes</taxon>
        <taxon>Polyporales</taxon>
        <taxon>Fomitopsis</taxon>
    </lineage>
</organism>
<keyword evidence="11" id="KW-0460">Magnesium</keyword>
<protein>
    <recommendedName>
        <fullName evidence="8">5'-deoxynucleotidase</fullName>
        <ecNumber evidence="8">3.1.3.89</ecNumber>
    </recommendedName>
</protein>
<dbReference type="Pfam" id="PF13023">
    <property type="entry name" value="HD_3"/>
    <property type="match status" value="1"/>
</dbReference>
<dbReference type="SMART" id="SM00471">
    <property type="entry name" value="HDc"/>
    <property type="match status" value="1"/>
</dbReference>
<dbReference type="GO" id="GO:0009159">
    <property type="term" value="P:deoxyribonucleoside monophosphate catabolic process"/>
    <property type="evidence" value="ECO:0007669"/>
    <property type="project" value="UniProtKB-ARBA"/>
</dbReference>
<evidence type="ECO:0000256" key="10">
    <source>
        <dbReference type="ARBA" id="ARBA00022801"/>
    </source>
</evidence>
<dbReference type="GO" id="GO:0005737">
    <property type="term" value="C:cytoplasm"/>
    <property type="evidence" value="ECO:0007669"/>
    <property type="project" value="TreeGrafter"/>
</dbReference>